<feature type="region of interest" description="Disordered" evidence="1">
    <location>
        <begin position="581"/>
        <end position="627"/>
    </location>
</feature>
<feature type="region of interest" description="Disordered" evidence="1">
    <location>
        <begin position="773"/>
        <end position="805"/>
    </location>
</feature>
<comment type="caution">
    <text evidence="3">The sequence shown here is derived from an EMBL/GenBank/DDBJ whole genome shotgun (WGS) entry which is preliminary data.</text>
</comment>
<feature type="transmembrane region" description="Helical" evidence="2">
    <location>
        <begin position="296"/>
        <end position="315"/>
    </location>
</feature>
<feature type="compositionally biased region" description="Low complexity" evidence="1">
    <location>
        <begin position="1156"/>
        <end position="1173"/>
    </location>
</feature>
<keyword evidence="2" id="KW-0472">Membrane</keyword>
<accession>A0A9W8G597</accession>
<feature type="compositionally biased region" description="Polar residues" evidence="1">
    <location>
        <begin position="783"/>
        <end position="801"/>
    </location>
</feature>
<dbReference type="EMBL" id="JANBTW010000053">
    <property type="protein sequence ID" value="KAJ2674818.1"/>
    <property type="molecule type" value="Genomic_DNA"/>
</dbReference>
<evidence type="ECO:0000313" key="3">
    <source>
        <dbReference type="EMBL" id="KAJ2674818.1"/>
    </source>
</evidence>
<feature type="transmembrane region" description="Helical" evidence="2">
    <location>
        <begin position="335"/>
        <end position="353"/>
    </location>
</feature>
<feature type="region of interest" description="Disordered" evidence="1">
    <location>
        <begin position="867"/>
        <end position="919"/>
    </location>
</feature>
<name>A0A9W8G597_9FUNG</name>
<feature type="transmembrane region" description="Helical" evidence="2">
    <location>
        <begin position="416"/>
        <end position="442"/>
    </location>
</feature>
<sequence>MITDQLSSTLVDARLAAIVLNSLSAIASLLVIISYIRVFRRFQAHQRRILKSALGATGNAANSCGFVRESANPAAGTTVVGPTHCFSCESSLATPCVNTSFFSPEHIPARQVSVSECRRSITNAEKSQNIAVHHDSAVAANAPIRHGYRSSMPPLSHVAQGAPALRKSNDSSSRATSLDRYRLNGFTIGEVAGLNIKSGPNSSSNNPQNSTVQSPIWNHTSISHSKASISSNTGHLTSEAQSDAQIPHPSISKSANNSKRRLLQYPIAYCNQLATAIAAERITQSRRKRRLPRIPSSKVAVLSGIDLLMHVLWIINTTAAHDNSGCTATLFFYQWAQLFYLFFLASFAARWAMRLRNLKTVHSSHQRRTNLIHSAATLAASLVLSLLPAVMTNAGYDSELHTCWFERSNMIALRWVWMSLNLWVAIVLVFLFGISIYVCVILSNERRNLLSFIAPPTNAAPMEPSLTILPTRTSTAVPLAQSVTASVVAGRKRPEHSHFSLSMPPMGIHLAQPVYNNSSAHYYMTNANNSTSVSYIPSRTPSGAHVSVNSISRGSYRSSSYGVSTTAGAIFGSKSTPLASKESLAIRRPNNSSRRSSSTGSNGDNKDGRSSKRSSGNSISGEPYGQYPAMHPVALAHEALHGRRPPKSCSRSPSINIGNGFAISQHLAHMQQGIQHVDSIRSINRRSSLGSDSRSTCSCHRHVSPLPQPSNIVHFVRSQRHHSDVYGAPSGATQQRQCFRWSQPGNLNPDGVNDISSAHLQRHQLSIPHGHLVHKPSHLSIGSHAQSPNRDGFPQRTTSQMAKDKRPVNGFHAHRAELAGSHRYAKHMSMPMPLEPASTNKHAACDCTKTQQLALQQDITHEQLFSDTSGGYMSKPGTTRVSNGASELPSSLSISMPNGSSRRTEIESPTDSVNSSPNKSSLLYSSLCWIGLQWQRLTNMQYTRSNASVPQVEYRNFNTYQGRARGQMQRIERRVHRLVTTGAMRVAARAMVPLITQLIMIAWSTMHSLDVMDSRQDSMYIAATILLSLQGSLDMLLYYVFDTQADASEISLQSYFPPSTNIQHTEAAKGLRPSLNNQPSLMHLPGDIYYGSSYDIQQLRHVPSSVNTKSPMDQQHFFPQYQDYHRFHQLRQKQSHSSLNANLPADYMHRHYQGMGQHMLGPMHGQQQQQQQQRSFHHRSASSTSLGSGERKFTFNVDSLNIRRAVDRTSNAMQSDTLNGSDCVAWSHMDGLSVHEANSISHMSTAAFPATYGQQYQQNQQNHTQNHRHYSYQHMPVLNGWREAESEEHGSPNNEESKL</sequence>
<reference evidence="3" key="1">
    <citation type="submission" date="2022-07" db="EMBL/GenBank/DDBJ databases">
        <title>Phylogenomic reconstructions and comparative analyses of Kickxellomycotina fungi.</title>
        <authorList>
            <person name="Reynolds N.K."/>
            <person name="Stajich J.E."/>
            <person name="Barry K."/>
            <person name="Grigoriev I.V."/>
            <person name="Crous P."/>
            <person name="Smith M.E."/>
        </authorList>
    </citation>
    <scope>NUCLEOTIDE SEQUENCE</scope>
    <source>
        <strain evidence="3">NRRL 3115</strain>
    </source>
</reference>
<feature type="compositionally biased region" description="Polar residues" evidence="1">
    <location>
        <begin position="867"/>
        <end position="914"/>
    </location>
</feature>
<feature type="transmembrane region" description="Helical" evidence="2">
    <location>
        <begin position="374"/>
        <end position="396"/>
    </location>
</feature>
<gene>
    <name evidence="3" type="ORF">GGI25_004205</name>
</gene>
<feature type="transmembrane region" description="Helical" evidence="2">
    <location>
        <begin position="15"/>
        <end position="38"/>
    </location>
</feature>
<evidence type="ECO:0000256" key="1">
    <source>
        <dbReference type="SAM" id="MobiDB-lite"/>
    </source>
</evidence>
<feature type="compositionally biased region" description="Low complexity" evidence="1">
    <location>
        <begin position="587"/>
        <end position="603"/>
    </location>
</feature>
<dbReference type="Gene3D" id="1.20.1070.10">
    <property type="entry name" value="Rhodopsin 7-helix transmembrane proteins"/>
    <property type="match status" value="1"/>
</dbReference>
<feature type="region of interest" description="Disordered" evidence="1">
    <location>
        <begin position="1156"/>
        <end position="1190"/>
    </location>
</feature>
<feature type="compositionally biased region" description="Polar residues" evidence="1">
    <location>
        <begin position="232"/>
        <end position="244"/>
    </location>
</feature>
<organism evidence="3 4">
    <name type="scientific">Coemansia spiralis</name>
    <dbReference type="NCBI Taxonomy" id="417178"/>
    <lineage>
        <taxon>Eukaryota</taxon>
        <taxon>Fungi</taxon>
        <taxon>Fungi incertae sedis</taxon>
        <taxon>Zoopagomycota</taxon>
        <taxon>Kickxellomycotina</taxon>
        <taxon>Kickxellomycetes</taxon>
        <taxon>Kickxellales</taxon>
        <taxon>Kickxellaceae</taxon>
        <taxon>Coemansia</taxon>
    </lineage>
</organism>
<dbReference type="OrthoDB" id="5591985at2759"/>
<evidence type="ECO:0000256" key="2">
    <source>
        <dbReference type="SAM" id="Phobius"/>
    </source>
</evidence>
<feature type="transmembrane region" description="Helical" evidence="2">
    <location>
        <begin position="986"/>
        <end position="1006"/>
    </location>
</feature>
<feature type="transmembrane region" description="Helical" evidence="2">
    <location>
        <begin position="1018"/>
        <end position="1041"/>
    </location>
</feature>
<feature type="region of interest" description="Disordered" evidence="1">
    <location>
        <begin position="156"/>
        <end position="176"/>
    </location>
</feature>
<evidence type="ECO:0000313" key="4">
    <source>
        <dbReference type="Proteomes" id="UP001151518"/>
    </source>
</evidence>
<keyword evidence="2" id="KW-1133">Transmembrane helix</keyword>
<proteinExistence type="predicted"/>
<dbReference type="Proteomes" id="UP001151518">
    <property type="component" value="Unassembled WGS sequence"/>
</dbReference>
<protein>
    <submittedName>
        <fullName evidence="3">Uncharacterized protein</fullName>
    </submittedName>
</protein>
<keyword evidence="2" id="KW-0812">Transmembrane</keyword>
<feature type="region of interest" description="Disordered" evidence="1">
    <location>
        <begin position="223"/>
        <end position="254"/>
    </location>
</feature>